<sequence length="345" mass="38795">MRKWMLGICAAFLILGGTGCQKEEKPTAQETKPAPPAEKPEKKEEKKEHLNTFPLTGIKTKKPTDARVFSVMVNNHQRARPQSGVYKADLVYEVLAEGEITRFLAVFQSEKPNVIGPVRSARDYFIELSQGYHSYYVHHGWSPDAKKMLSGKNSKVDSLNGLYYDGTLFHRATFRQAPHNSYITYEDLMTGLKKKGYDDKDKIKPLPFLKPKEVKGLTGDKADQVLITYSQNEKVGYKFNPSTKRYARSSNGTPTTDLETKKPVEVNNVFIVEMKHRIIDSYGRRAIDLTSGGKGLLLQQGKVREVTWKNKNGRIIPSGTGFVPGKTWINIIPTQPGISKSVSIE</sequence>
<reference evidence="4 5" key="1">
    <citation type="journal article" date="2014" name="Antonie Van Leeuwenhoek">
        <title>Fictibacillus enclensis sp. nov., isolated from marine sediment.</title>
        <authorList>
            <person name="Dastager S.G."/>
            <person name="Mawlankar R."/>
            <person name="Srinivasan K."/>
            <person name="Tang S.K."/>
            <person name="Lee J.C."/>
            <person name="Ramana V.V."/>
            <person name="Shouche Y.S."/>
        </authorList>
    </citation>
    <scope>NUCLEOTIDE SEQUENCE [LARGE SCALE GENOMIC DNA]</scope>
    <source>
        <strain evidence="4 5">NIO-1003</strain>
    </source>
</reference>
<accession>A0A0V8J3B5</accession>
<feature type="domain" description="DUF3048" evidence="2">
    <location>
        <begin position="55"/>
        <end position="197"/>
    </location>
</feature>
<proteinExistence type="predicted"/>
<evidence type="ECO:0000313" key="5">
    <source>
        <dbReference type="Proteomes" id="UP000054099"/>
    </source>
</evidence>
<feature type="domain" description="DUF3048" evidence="3">
    <location>
        <begin position="227"/>
        <end position="329"/>
    </location>
</feature>
<protein>
    <recommendedName>
        <fullName evidence="6">Lipoprotein YerB</fullName>
    </recommendedName>
</protein>
<dbReference type="Proteomes" id="UP000054099">
    <property type="component" value="Unassembled WGS sequence"/>
</dbReference>
<dbReference type="OrthoDB" id="9779102at2"/>
<feature type="compositionally biased region" description="Basic and acidic residues" evidence="1">
    <location>
        <begin position="38"/>
        <end position="50"/>
    </location>
</feature>
<dbReference type="InterPro" id="IPR021416">
    <property type="entry name" value="DUF3048_N"/>
</dbReference>
<dbReference type="Pfam" id="PF17479">
    <property type="entry name" value="DUF3048_C"/>
    <property type="match status" value="1"/>
</dbReference>
<organism evidence="4 5">
    <name type="scientific">Fictibacillus enclensis</name>
    <dbReference type="NCBI Taxonomy" id="1017270"/>
    <lineage>
        <taxon>Bacteria</taxon>
        <taxon>Bacillati</taxon>
        <taxon>Bacillota</taxon>
        <taxon>Bacilli</taxon>
        <taxon>Bacillales</taxon>
        <taxon>Fictibacillaceae</taxon>
        <taxon>Fictibacillus</taxon>
    </lineage>
</organism>
<evidence type="ECO:0000256" key="1">
    <source>
        <dbReference type="SAM" id="MobiDB-lite"/>
    </source>
</evidence>
<evidence type="ECO:0008006" key="6">
    <source>
        <dbReference type="Google" id="ProtNLM"/>
    </source>
</evidence>
<comment type="caution">
    <text evidence="4">The sequence shown here is derived from an EMBL/GenBank/DDBJ whole genome shotgun (WGS) entry which is preliminary data.</text>
</comment>
<dbReference type="RefSeq" id="WP_061974985.1">
    <property type="nucleotide sequence ID" value="NZ_FMAV01000004.1"/>
</dbReference>
<evidence type="ECO:0000259" key="2">
    <source>
        <dbReference type="Pfam" id="PF11258"/>
    </source>
</evidence>
<dbReference type="Gene3D" id="3.50.90.10">
    <property type="entry name" value="YerB-like"/>
    <property type="match status" value="1"/>
</dbReference>
<dbReference type="InterPro" id="IPR035328">
    <property type="entry name" value="DUF3048_C"/>
</dbReference>
<dbReference type="InterPro" id="IPR023158">
    <property type="entry name" value="YerB-like_sf"/>
</dbReference>
<feature type="region of interest" description="Disordered" evidence="1">
    <location>
        <begin position="23"/>
        <end position="57"/>
    </location>
</feature>
<evidence type="ECO:0000259" key="3">
    <source>
        <dbReference type="Pfam" id="PF17479"/>
    </source>
</evidence>
<name>A0A0V8J3B5_9BACL</name>
<dbReference type="SUPFAM" id="SSF159774">
    <property type="entry name" value="YerB-like"/>
    <property type="match status" value="1"/>
</dbReference>
<gene>
    <name evidence="4" type="ORF">AS030_19975</name>
</gene>
<keyword evidence="5" id="KW-1185">Reference proteome</keyword>
<dbReference type="AlphaFoldDB" id="A0A0V8J3B5"/>
<dbReference type="EMBL" id="LNQN01000006">
    <property type="protein sequence ID" value="KSU81216.1"/>
    <property type="molecule type" value="Genomic_DNA"/>
</dbReference>
<evidence type="ECO:0000313" key="4">
    <source>
        <dbReference type="EMBL" id="KSU81216.1"/>
    </source>
</evidence>
<dbReference type="Pfam" id="PF11258">
    <property type="entry name" value="DUF3048"/>
    <property type="match status" value="1"/>
</dbReference>
<dbReference type="PROSITE" id="PS51257">
    <property type="entry name" value="PROKAR_LIPOPROTEIN"/>
    <property type="match status" value="1"/>
</dbReference>